<dbReference type="GO" id="GO:0005096">
    <property type="term" value="F:GTPase activator activity"/>
    <property type="evidence" value="ECO:0007669"/>
    <property type="project" value="UniProtKB-KW"/>
</dbReference>
<dbReference type="PANTHER" id="PTHR10194:SF150">
    <property type="entry name" value="RAS-GAP DOMAIN-CONTAINING PROTEIN"/>
    <property type="match status" value="1"/>
</dbReference>
<protein>
    <recommendedName>
        <fullName evidence="7">Ras-GAP domain-containing protein</fullName>
    </recommendedName>
</protein>
<comment type="caution">
    <text evidence="5">The sequence shown here is derived from an EMBL/GenBank/DDBJ whole genome shotgun (WGS) entry which is preliminary data.</text>
</comment>
<evidence type="ECO:0000256" key="1">
    <source>
        <dbReference type="ARBA" id="ARBA00022468"/>
    </source>
</evidence>
<feature type="domain" description="Ras-GAP" evidence="3">
    <location>
        <begin position="147"/>
        <end position="422"/>
    </location>
</feature>
<dbReference type="SUPFAM" id="SSF48350">
    <property type="entry name" value="GTPase activation domain, GAP"/>
    <property type="match status" value="1"/>
</dbReference>
<dbReference type="InterPro" id="IPR039360">
    <property type="entry name" value="Ras_GTPase"/>
</dbReference>
<dbReference type="PROSITE" id="PS50018">
    <property type="entry name" value="RAS_GTPASE_ACTIV_2"/>
    <property type="match status" value="1"/>
</dbReference>
<organism evidence="5 6">
    <name type="scientific">Phytophthora nicotianae P1976</name>
    <dbReference type="NCBI Taxonomy" id="1317066"/>
    <lineage>
        <taxon>Eukaryota</taxon>
        <taxon>Sar</taxon>
        <taxon>Stramenopiles</taxon>
        <taxon>Oomycota</taxon>
        <taxon>Peronosporomycetes</taxon>
        <taxon>Peronosporales</taxon>
        <taxon>Peronosporaceae</taxon>
        <taxon>Phytophthora</taxon>
    </lineage>
</organism>
<dbReference type="PANTHER" id="PTHR10194">
    <property type="entry name" value="RAS GTPASE-ACTIVATING PROTEINS"/>
    <property type="match status" value="1"/>
</dbReference>
<evidence type="ECO:0000259" key="4">
    <source>
        <dbReference type="PROSITE" id="PS50848"/>
    </source>
</evidence>
<dbReference type="Pfam" id="PF00616">
    <property type="entry name" value="RasGAP"/>
    <property type="match status" value="1"/>
</dbReference>
<keyword evidence="1" id="KW-0343">GTPase activation</keyword>
<feature type="domain" description="START" evidence="4">
    <location>
        <begin position="632"/>
        <end position="856"/>
    </location>
</feature>
<dbReference type="Proteomes" id="UP000028582">
    <property type="component" value="Unassembled WGS sequence"/>
</dbReference>
<evidence type="ECO:0000259" key="3">
    <source>
        <dbReference type="PROSITE" id="PS50018"/>
    </source>
</evidence>
<dbReference type="EMBL" id="ANJA01002126">
    <property type="protein sequence ID" value="ETO71966.1"/>
    <property type="molecule type" value="Genomic_DNA"/>
</dbReference>
<evidence type="ECO:0000313" key="6">
    <source>
        <dbReference type="Proteomes" id="UP000028582"/>
    </source>
</evidence>
<sequence length="884" mass="99198">MTKQIVVDENLEMALISTCQYNSDRGLAFLINRRLRSASLSLHLAELECTSMRMLRAVRELLRSRRRDGNDRDSRLPRSSTTQYKTNPSVRAASNTTLASIGPDETVRNAVAFLTQEDAESALIYALVHDPEFRLASALATTPSGADVNVIRALLFVFENHEDQLRKLLGLLMFREMVHTHNWNELFRANSATTALLREYTCELGGEFLSHALADVISELWVSSDGYEVNPRYLQPQDDLQANQQRLEALAERTLDRIFSAASLFPYQVAKIYRVLELEMMRLIERDRRSNVSLPRLSAIGGSSNNLISSDAGNGNSNNSFLERTSFESAGLGGLPRLSSVEESLLDEELTQSNSSNGTSSTVSAAKEEFYMHLGGLVFLRFLCPALVVPHKMNLTPENAAPDKQMQRTLVLLAKLMQSLANNVEYSTSTESFMVPFNSFLARNRPKLTRFYDQLCQQAQNDPRRESLVARCNAAPRLSQLWASRSSSSLGKDPSIVNLTGARFMEAPEASCAVLRNWMSSHLEYLAMEVADNHKFRRQQHIVVSNGSSSSGNSTPPTTTTSAMSTSPLKPRPKRKLKTSKSSTYPVEIQEEDEEEKTDDATSRSSQRNDIAMPVSLDELDRIMGNTSHRDSQLMKVYYAKLSQNGLQRLLHVNDIDGAEWTVYRSRGDVEVLRKTPAHFVCPTGGFASEKDRLVEMKGCVTIQSTPQRVFEYLRSLENERTTAPGSSTDDDKTRVRRVEPLDDSKTVLYSEHSKLSLWPAWLVKPRDSCDLHSFVEKTGRPDTYAVLQESIPRPDVPERKGIVRMAYATGGFLIEPSAGDEEKSDAQAKGKAFTRLTCIVRADFKGLMPRYLAESIVYRQVLEIETIRSHVESMRPEANAEWV</sequence>
<proteinExistence type="predicted"/>
<name>A0A080ZZA5_PHYNI</name>
<dbReference type="SMART" id="SM00323">
    <property type="entry name" value="RasGAP"/>
    <property type="match status" value="1"/>
</dbReference>
<feature type="compositionally biased region" description="Low complexity" evidence="2">
    <location>
        <begin position="545"/>
        <end position="569"/>
    </location>
</feature>
<dbReference type="SUPFAM" id="SSF55961">
    <property type="entry name" value="Bet v1-like"/>
    <property type="match status" value="1"/>
</dbReference>
<dbReference type="InterPro" id="IPR001936">
    <property type="entry name" value="RasGAP_dom"/>
</dbReference>
<evidence type="ECO:0000313" key="5">
    <source>
        <dbReference type="EMBL" id="ETO71966.1"/>
    </source>
</evidence>
<dbReference type="AlphaFoldDB" id="A0A080ZZA5"/>
<dbReference type="Pfam" id="PF01852">
    <property type="entry name" value="START"/>
    <property type="match status" value="1"/>
</dbReference>
<dbReference type="OrthoDB" id="775356at2759"/>
<dbReference type="InterPro" id="IPR008936">
    <property type="entry name" value="Rho_GTPase_activation_prot"/>
</dbReference>
<dbReference type="Gene3D" id="3.30.530.20">
    <property type="match status" value="1"/>
</dbReference>
<feature type="compositionally biased region" description="Polar residues" evidence="2">
    <location>
        <begin position="77"/>
        <end position="98"/>
    </location>
</feature>
<feature type="compositionally biased region" description="Basic and acidic residues" evidence="2">
    <location>
        <begin position="66"/>
        <end position="76"/>
    </location>
</feature>
<dbReference type="GO" id="GO:0008289">
    <property type="term" value="F:lipid binding"/>
    <property type="evidence" value="ECO:0007669"/>
    <property type="project" value="InterPro"/>
</dbReference>
<feature type="region of interest" description="Disordered" evidence="2">
    <location>
        <begin position="544"/>
        <end position="614"/>
    </location>
</feature>
<feature type="compositionally biased region" description="Acidic residues" evidence="2">
    <location>
        <begin position="589"/>
        <end position="598"/>
    </location>
</feature>
<dbReference type="Gene3D" id="1.10.506.10">
    <property type="entry name" value="GTPase Activation - p120gap, domain 1"/>
    <property type="match status" value="1"/>
</dbReference>
<dbReference type="InterPro" id="IPR002913">
    <property type="entry name" value="START_lipid-bd_dom"/>
</dbReference>
<evidence type="ECO:0000256" key="2">
    <source>
        <dbReference type="SAM" id="MobiDB-lite"/>
    </source>
</evidence>
<gene>
    <name evidence="5" type="ORF">F444_11827</name>
</gene>
<reference evidence="5 6" key="1">
    <citation type="submission" date="2013-11" db="EMBL/GenBank/DDBJ databases">
        <title>The Genome Sequence of Phytophthora parasitica P1976.</title>
        <authorList>
            <consortium name="The Broad Institute Genomics Platform"/>
            <person name="Russ C."/>
            <person name="Tyler B."/>
            <person name="Panabieres F."/>
            <person name="Shan W."/>
            <person name="Tripathy S."/>
            <person name="Grunwald N."/>
            <person name="Machado M."/>
            <person name="Johnson C.S."/>
            <person name="Walker B."/>
            <person name="Young S."/>
            <person name="Zeng Q."/>
            <person name="Gargeya S."/>
            <person name="Fitzgerald M."/>
            <person name="Haas B."/>
            <person name="Abouelleil A."/>
            <person name="Allen A.W."/>
            <person name="Alvarado L."/>
            <person name="Arachchi H.M."/>
            <person name="Berlin A.M."/>
            <person name="Chapman S.B."/>
            <person name="Gainer-Dewar J."/>
            <person name="Goldberg J."/>
            <person name="Griggs A."/>
            <person name="Gujja S."/>
            <person name="Hansen M."/>
            <person name="Howarth C."/>
            <person name="Imamovic A."/>
            <person name="Ireland A."/>
            <person name="Larimer J."/>
            <person name="McCowan C."/>
            <person name="Murphy C."/>
            <person name="Pearson M."/>
            <person name="Poon T.W."/>
            <person name="Priest M."/>
            <person name="Roberts A."/>
            <person name="Saif S."/>
            <person name="Shea T."/>
            <person name="Sisk P."/>
            <person name="Sykes S."/>
            <person name="Wortman J."/>
            <person name="Nusbaum C."/>
            <person name="Birren B."/>
        </authorList>
    </citation>
    <scope>NUCLEOTIDE SEQUENCE [LARGE SCALE GENOMIC DNA]</scope>
    <source>
        <strain evidence="5 6">P1976</strain>
    </source>
</reference>
<dbReference type="InterPro" id="IPR023393">
    <property type="entry name" value="START-like_dom_sf"/>
</dbReference>
<evidence type="ECO:0008006" key="7">
    <source>
        <dbReference type="Google" id="ProtNLM"/>
    </source>
</evidence>
<dbReference type="CDD" id="cd04519">
    <property type="entry name" value="RasGAP"/>
    <property type="match status" value="1"/>
</dbReference>
<accession>A0A080ZZA5</accession>
<feature type="region of interest" description="Disordered" evidence="2">
    <location>
        <begin position="66"/>
        <end position="98"/>
    </location>
</feature>
<dbReference type="PROSITE" id="PS50848">
    <property type="entry name" value="START"/>
    <property type="match status" value="1"/>
</dbReference>